<dbReference type="Proteomes" id="UP001385892">
    <property type="component" value="Unassembled WGS sequence"/>
</dbReference>
<dbReference type="Pfam" id="PF02515">
    <property type="entry name" value="CoA_transf_3"/>
    <property type="match status" value="1"/>
</dbReference>
<name>A0ABU8WTC2_9BURK</name>
<dbReference type="RefSeq" id="WP_340346257.1">
    <property type="nucleotide sequence ID" value="NZ_JBBKZT010000017.1"/>
</dbReference>
<dbReference type="InterPro" id="IPR050509">
    <property type="entry name" value="CoA-transferase_III"/>
</dbReference>
<dbReference type="PANTHER" id="PTHR48228:SF5">
    <property type="entry name" value="ALPHA-METHYLACYL-COA RACEMASE"/>
    <property type="match status" value="1"/>
</dbReference>
<feature type="region of interest" description="Disordered" evidence="1">
    <location>
        <begin position="335"/>
        <end position="378"/>
    </location>
</feature>
<dbReference type="EMBL" id="JBBKZT010000017">
    <property type="protein sequence ID" value="MEJ8850803.1"/>
    <property type="molecule type" value="Genomic_DNA"/>
</dbReference>
<proteinExistence type="predicted"/>
<evidence type="ECO:0000313" key="2">
    <source>
        <dbReference type="EMBL" id="MEJ8850803.1"/>
    </source>
</evidence>
<comment type="caution">
    <text evidence="2">The sequence shown here is derived from an EMBL/GenBank/DDBJ whole genome shotgun (WGS) entry which is preliminary data.</text>
</comment>
<feature type="compositionally biased region" description="Polar residues" evidence="1">
    <location>
        <begin position="355"/>
        <end position="378"/>
    </location>
</feature>
<sequence length="378" mass="40606">MGPLHGIRILELAGIGPSPMACMLLADLGATVLRIDRPEPADLGVQRPARYNLLLRNRRLASADLKQAAEVAQVLDLVEHADVLIEGFRPGVAERLGLGPEACLSRNPRLVYGRMTGWGQEGPLAHAAGHDLNYVALTGIIAAIGRAGQPPSIPLALTGDMGGGALYLVMGVLAALLERGRSGQGQVIDAAIIDGAASLATVFYGLHGAGLWQESRGSNVLDSGAPYYDVYECSDGQWISIGPIEARFYAELLELLELDPKEMGPQQDRAQWSAAKVRIANCFKQRTRQAWCELLEGTDVCFAPVLTFSEAPDHPHIKARETLINVEGVVQPAPAPRFSRSVPSKPIPPPERPNTDLQSVLQEWRSSTSAPASFQLNP</sequence>
<dbReference type="PANTHER" id="PTHR48228">
    <property type="entry name" value="SUCCINYL-COA--D-CITRAMALATE COA-TRANSFERASE"/>
    <property type="match status" value="1"/>
</dbReference>
<dbReference type="InterPro" id="IPR044855">
    <property type="entry name" value="CoA-Trfase_III_dom3_sf"/>
</dbReference>
<reference evidence="2 3" key="1">
    <citation type="submission" date="2024-03" db="EMBL/GenBank/DDBJ databases">
        <title>Novel species of the genus Variovorax.</title>
        <authorList>
            <person name="Liu Q."/>
            <person name="Xin Y.-H."/>
        </authorList>
    </citation>
    <scope>NUCLEOTIDE SEQUENCE [LARGE SCALE GENOMIC DNA]</scope>
    <source>
        <strain evidence="2 3">KACC 18900</strain>
    </source>
</reference>
<evidence type="ECO:0000313" key="3">
    <source>
        <dbReference type="Proteomes" id="UP001385892"/>
    </source>
</evidence>
<dbReference type="SUPFAM" id="SSF89796">
    <property type="entry name" value="CoA-transferase family III (CaiB/BaiF)"/>
    <property type="match status" value="1"/>
</dbReference>
<dbReference type="InterPro" id="IPR003673">
    <property type="entry name" value="CoA-Trfase_fam_III"/>
</dbReference>
<dbReference type="Gene3D" id="3.40.50.10540">
    <property type="entry name" value="Crotonobetainyl-coa:carnitine coa-transferase, domain 1"/>
    <property type="match status" value="1"/>
</dbReference>
<evidence type="ECO:0000256" key="1">
    <source>
        <dbReference type="SAM" id="MobiDB-lite"/>
    </source>
</evidence>
<dbReference type="InterPro" id="IPR023606">
    <property type="entry name" value="CoA-Trfase_III_dom_1_sf"/>
</dbReference>
<keyword evidence="3" id="KW-1185">Reference proteome</keyword>
<accession>A0ABU8WTC2</accession>
<dbReference type="Gene3D" id="3.30.1540.10">
    <property type="entry name" value="formyl-coa transferase, domain 3"/>
    <property type="match status" value="1"/>
</dbReference>
<protein>
    <submittedName>
        <fullName evidence="2">CaiB/BaiF CoA-transferase family protein</fullName>
    </submittedName>
</protein>
<gene>
    <name evidence="2" type="ORF">WKW82_29470</name>
</gene>
<organism evidence="2 3">
    <name type="scientific">Variovorax rhizosphaerae</name>
    <dbReference type="NCBI Taxonomy" id="1836200"/>
    <lineage>
        <taxon>Bacteria</taxon>
        <taxon>Pseudomonadati</taxon>
        <taxon>Pseudomonadota</taxon>
        <taxon>Betaproteobacteria</taxon>
        <taxon>Burkholderiales</taxon>
        <taxon>Comamonadaceae</taxon>
        <taxon>Variovorax</taxon>
    </lineage>
</organism>